<comment type="similarity">
    <text evidence="1">Belongs to the ROK (NagC/XylR) family.</text>
</comment>
<dbReference type="InterPro" id="IPR000600">
    <property type="entry name" value="ROK"/>
</dbReference>
<dbReference type="Proteomes" id="UP000571857">
    <property type="component" value="Unassembled WGS sequence"/>
</dbReference>
<evidence type="ECO:0000256" key="1">
    <source>
        <dbReference type="ARBA" id="ARBA00006479"/>
    </source>
</evidence>
<evidence type="ECO:0000313" key="2">
    <source>
        <dbReference type="EMBL" id="MBA0973391.1"/>
    </source>
</evidence>
<comment type="caution">
    <text evidence="2">The sequence shown here is derived from an EMBL/GenBank/DDBJ whole genome shotgun (WGS) entry which is preliminary data.</text>
</comment>
<dbReference type="Gene3D" id="3.30.420.40">
    <property type="match status" value="2"/>
</dbReference>
<dbReference type="Pfam" id="PF00480">
    <property type="entry name" value="ROK"/>
    <property type="match status" value="1"/>
</dbReference>
<dbReference type="CDD" id="cd24152">
    <property type="entry name" value="ASKHA_NBD_ROK-like"/>
    <property type="match status" value="1"/>
</dbReference>
<dbReference type="PANTHER" id="PTHR18964">
    <property type="entry name" value="ROK (REPRESSOR, ORF, KINASE) FAMILY"/>
    <property type="match status" value="1"/>
</dbReference>
<evidence type="ECO:0000313" key="3">
    <source>
        <dbReference type="Proteomes" id="UP000571857"/>
    </source>
</evidence>
<dbReference type="SUPFAM" id="SSF53067">
    <property type="entry name" value="Actin-like ATPase domain"/>
    <property type="match status" value="1"/>
</dbReference>
<proteinExistence type="inferred from homology"/>
<organism evidence="2 3">
    <name type="scientific">Enterococcus gallinarum</name>
    <dbReference type="NCBI Taxonomy" id="1353"/>
    <lineage>
        <taxon>Bacteria</taxon>
        <taxon>Bacillati</taxon>
        <taxon>Bacillota</taxon>
        <taxon>Bacilli</taxon>
        <taxon>Lactobacillales</taxon>
        <taxon>Enterococcaceae</taxon>
        <taxon>Enterococcus</taxon>
    </lineage>
</organism>
<name>A0ABD4HPI2_ENTGA</name>
<sequence>MFIGIDVGGTTVKFGLVTETGKIIHQGKIPTIHEKEDFLNSLVQIVGRLQQNQPIRGVGICAPGIIQKNGLMLTAGAIKPLYGVNLKLEMQQRLQLPVTVENDANAAAIAEKWLGQAVSYENYLCMVLGTGIGGGIVINNQIYRGAHGMAGEFGWMLLDQLPKVGNIETASLNQRGAIVGGLCHQYQLASSPEKNEYPVDAIEIFEREKNGDPVAIRVVERFFQELAMGIINLISCFDPEAILIGGAVSDNPRFMERLNHVVQQLVAKHESLNFLKETRRISILPAKLKNDAGLIGAVYQVTQDIRRSSQRKESVL</sequence>
<gene>
    <name evidence="2" type="ORF">HWH42_12520</name>
</gene>
<accession>A0ABD4HPI2</accession>
<dbReference type="PANTHER" id="PTHR18964:SF165">
    <property type="entry name" value="BETA-GLUCOSIDE KINASE"/>
    <property type="match status" value="1"/>
</dbReference>
<dbReference type="AlphaFoldDB" id="A0ABD4HPI2"/>
<dbReference type="InterPro" id="IPR043129">
    <property type="entry name" value="ATPase_NBD"/>
</dbReference>
<protein>
    <submittedName>
        <fullName evidence="2">ROK family protein</fullName>
    </submittedName>
</protein>
<dbReference type="EMBL" id="JABXJK010000064">
    <property type="protein sequence ID" value="MBA0973391.1"/>
    <property type="molecule type" value="Genomic_DNA"/>
</dbReference>
<reference evidence="2 3" key="1">
    <citation type="submission" date="2020-06" db="EMBL/GenBank/DDBJ databases">
        <title>Crossreactivity between MHC class I-restricted antigens from cancer cells and an enterococcal bacteriophage.</title>
        <authorList>
            <person name="Fluckiger A."/>
            <person name="Daillere R."/>
            <person name="Sassi M."/>
            <person name="Cattoir V."/>
            <person name="Kroemer G."/>
            <person name="Zitvogel L."/>
        </authorList>
    </citation>
    <scope>NUCLEOTIDE SEQUENCE [LARGE SCALE GENOMIC DNA]</scope>
    <source>
        <strain evidence="2 3">EG4</strain>
    </source>
</reference>
<dbReference type="RefSeq" id="WP_176333634.1">
    <property type="nucleotide sequence ID" value="NZ_CAKOCH010000009.1"/>
</dbReference>